<dbReference type="NCBIfam" id="TIGR02357">
    <property type="entry name" value="ECF_ThiT_YuaJ"/>
    <property type="match status" value="1"/>
</dbReference>
<keyword evidence="1" id="KW-1133">Transmembrane helix</keyword>
<reference evidence="2" key="2">
    <citation type="submission" date="2021-04" db="EMBL/GenBank/DDBJ databases">
        <authorList>
            <person name="Gilroy R."/>
        </authorList>
    </citation>
    <scope>NUCLEOTIDE SEQUENCE</scope>
    <source>
        <strain evidence="2">CHK156-179</strain>
    </source>
</reference>
<name>A0A9D2H0Y6_9FIRM</name>
<evidence type="ECO:0000313" key="2">
    <source>
        <dbReference type="EMBL" id="HJA01947.1"/>
    </source>
</evidence>
<feature type="transmembrane region" description="Helical" evidence="1">
    <location>
        <begin position="261"/>
        <end position="280"/>
    </location>
</feature>
<feature type="transmembrane region" description="Helical" evidence="1">
    <location>
        <begin position="156"/>
        <end position="176"/>
    </location>
</feature>
<keyword evidence="1" id="KW-0472">Membrane</keyword>
<feature type="transmembrane region" description="Helical" evidence="1">
    <location>
        <begin position="335"/>
        <end position="357"/>
    </location>
</feature>
<dbReference type="GO" id="GO:0005886">
    <property type="term" value="C:plasma membrane"/>
    <property type="evidence" value="ECO:0007669"/>
    <property type="project" value="InterPro"/>
</dbReference>
<dbReference type="Pfam" id="PF09515">
    <property type="entry name" value="Thia_YuaJ"/>
    <property type="match status" value="1"/>
</dbReference>
<comment type="caution">
    <text evidence="2">The sequence shown here is derived from an EMBL/GenBank/DDBJ whole genome shotgun (WGS) entry which is preliminary data.</text>
</comment>
<organism evidence="2 3">
    <name type="scientific">Candidatus Gallimonas gallistercoris</name>
    <dbReference type="NCBI Taxonomy" id="2838602"/>
    <lineage>
        <taxon>Bacteria</taxon>
        <taxon>Bacillati</taxon>
        <taxon>Bacillota</taxon>
        <taxon>Clostridia</taxon>
        <taxon>Candidatus Gallimonas</taxon>
    </lineage>
</organism>
<gene>
    <name evidence="2" type="primary">thiT</name>
    <name evidence="2" type="ORF">H9797_01005</name>
</gene>
<feature type="transmembrane region" description="Helical" evidence="1">
    <location>
        <begin position="24"/>
        <end position="47"/>
    </location>
</feature>
<feature type="transmembrane region" description="Helical" evidence="1">
    <location>
        <begin position="59"/>
        <end position="80"/>
    </location>
</feature>
<protein>
    <submittedName>
        <fullName evidence="2">Energy-coupled thiamine transporter ThiT</fullName>
    </submittedName>
</protein>
<proteinExistence type="predicted"/>
<dbReference type="Proteomes" id="UP000824221">
    <property type="component" value="Unassembled WGS sequence"/>
</dbReference>
<evidence type="ECO:0000256" key="1">
    <source>
        <dbReference type="SAM" id="Phobius"/>
    </source>
</evidence>
<feature type="transmembrane region" description="Helical" evidence="1">
    <location>
        <begin position="237"/>
        <end position="255"/>
    </location>
</feature>
<keyword evidence="1" id="KW-0812">Transmembrane</keyword>
<feature type="transmembrane region" description="Helical" evidence="1">
    <location>
        <begin position="213"/>
        <end position="230"/>
    </location>
</feature>
<dbReference type="AlphaFoldDB" id="A0A9D2H0Y6"/>
<accession>A0A9D2H0Y6</accession>
<feature type="transmembrane region" description="Helical" evidence="1">
    <location>
        <begin position="292"/>
        <end position="315"/>
    </location>
</feature>
<dbReference type="GO" id="GO:0015234">
    <property type="term" value="F:thiamine transmembrane transporter activity"/>
    <property type="evidence" value="ECO:0007669"/>
    <property type="project" value="InterPro"/>
</dbReference>
<feature type="transmembrane region" description="Helical" evidence="1">
    <location>
        <begin position="188"/>
        <end position="207"/>
    </location>
</feature>
<dbReference type="EMBL" id="DXAJ01000020">
    <property type="protein sequence ID" value="HJA01947.1"/>
    <property type="molecule type" value="Genomic_DNA"/>
</dbReference>
<evidence type="ECO:0000313" key="3">
    <source>
        <dbReference type="Proteomes" id="UP000824221"/>
    </source>
</evidence>
<feature type="transmembrane region" description="Helical" evidence="1">
    <location>
        <begin position="115"/>
        <end position="136"/>
    </location>
</feature>
<dbReference type="Gene3D" id="1.10.1760.20">
    <property type="match status" value="1"/>
</dbReference>
<dbReference type="InterPro" id="IPR012651">
    <property type="entry name" value="Thia_Transptr_ThiT"/>
</dbReference>
<reference evidence="2" key="1">
    <citation type="journal article" date="2021" name="PeerJ">
        <title>Extensive microbial diversity within the chicken gut microbiome revealed by metagenomics and culture.</title>
        <authorList>
            <person name="Gilroy R."/>
            <person name="Ravi A."/>
            <person name="Getino M."/>
            <person name="Pursley I."/>
            <person name="Horton D.L."/>
            <person name="Alikhan N.F."/>
            <person name="Baker D."/>
            <person name="Gharbi K."/>
            <person name="Hall N."/>
            <person name="Watson M."/>
            <person name="Adriaenssens E.M."/>
            <person name="Foster-Nyarko E."/>
            <person name="Jarju S."/>
            <person name="Secka A."/>
            <person name="Antonio M."/>
            <person name="Oren A."/>
            <person name="Chaudhuri R.R."/>
            <person name="La Ragione R."/>
            <person name="Hildebrand F."/>
            <person name="Pallen M.J."/>
        </authorList>
    </citation>
    <scope>NUCLEOTIDE SEQUENCE</scope>
    <source>
        <strain evidence="2">CHK156-179</strain>
    </source>
</reference>
<sequence>MLLNSLLADPAEWYPILFDSPMNIARGVCFWATIALALAFLVCALLIRGEKRAPFLKASLIFFVVYACAVGITLLTFTFLEDGITLTLFAPLVSLIGAIAVSAVLLFIKRCAVTYAISGVLIAGALVASLVCMGIYYESGEAADMNGTTNDEVESVALYISAAVAIVAVLAATFLTGKGDKKGFDTKAISYAAVCIAMSFALSYLRIVKMPQGGSITIASLVPLMIYSYMFGTRKGVFAGFIYGILQAFQDPYILHPAQFLLDYPLAFMCIGLAGCFAKVKALDKAPQVQIALGGVVAGLSRFVMHFLSGMFAFGMWAPEGQPVWLYSLTYQAGYVLPDIAIAIVAAAILFSSKAFVKQVRRFNTAKPAAQPAAQEQAVPPQA</sequence>
<feature type="transmembrane region" description="Helical" evidence="1">
    <location>
        <begin position="86"/>
        <end position="108"/>
    </location>
</feature>